<dbReference type="Gene3D" id="3.30.40.10">
    <property type="entry name" value="Zinc/RING finger domain, C3HC4 (zinc finger)"/>
    <property type="match status" value="1"/>
</dbReference>
<dbReference type="eggNOG" id="KOG1815">
    <property type="taxonomic scope" value="Eukaryota"/>
</dbReference>
<feature type="domain" description="RING-type" evidence="11">
    <location>
        <begin position="115"/>
        <end position="162"/>
    </location>
</feature>
<dbReference type="EMBL" id="GG662429">
    <property type="protein sequence ID" value="EAS04991.2"/>
    <property type="molecule type" value="Genomic_DNA"/>
</dbReference>
<dbReference type="RefSeq" id="XP_001025236.2">
    <property type="nucleotide sequence ID" value="XM_001025236.3"/>
</dbReference>
<dbReference type="STRING" id="312017.I7M465"/>
<evidence type="ECO:0000259" key="11">
    <source>
        <dbReference type="PROSITE" id="PS50089"/>
    </source>
</evidence>
<evidence type="ECO:0000256" key="10">
    <source>
        <dbReference type="SAM" id="MobiDB-lite"/>
    </source>
</evidence>
<sequence length="527" mass="62502">MSDYGDYDDNYYDQEDYGDHDEHDYHYEEEEKKASDQKLTFGQSHQLRLVKDYLFCNEIKENIKTIQDTLGISSGKALWLFQKVNYDLNLAQNPTQKLIDEVYSSAKQAKKTSECILCCDDRNLYSLECNHEFCSNCWSQYLEAGIKQGCEFALIKKCPMDKCKQIVDLDVFKKFLKDSSYKLFETFLCQDFMARNKKATCCPGKKCQNIIILNSYKGSLQSFDEAFFNVSCDCTYSFCSLCRDEAHRPLNCQKMKEWSSLVGGKTSETIDQLWIKLNTKKCPKCKVDIEKNQGCMHMTCRKCTYEFCWLCMGDWKNHVDCNKYSEIHKKEQDQIKQQSEEELKRFTFFSERFINHKKSIEFAIRKKFEIEKIYNDINTKLDTVINFDFLTEALLTIIECRRAVAFSYPLAYYISISKRNLVEFLQKDLENNLERLDHKTDQKIYEFLNEKQRMMENEFYDFQRDVKKLTLTLNKYFGNMIDSFEKEMPELSKVSSYKEIPTWTCDYCGVPNQIDHIFCESCFIERK</sequence>
<evidence type="ECO:0000256" key="8">
    <source>
        <dbReference type="ARBA" id="ARBA00022833"/>
    </source>
</evidence>
<reference evidence="14" key="1">
    <citation type="journal article" date="2006" name="PLoS Biol.">
        <title>Macronuclear genome sequence of the ciliate Tetrahymena thermophila, a model eukaryote.</title>
        <authorList>
            <person name="Eisen J.A."/>
            <person name="Coyne R.S."/>
            <person name="Wu M."/>
            <person name="Wu D."/>
            <person name="Thiagarajan M."/>
            <person name="Wortman J.R."/>
            <person name="Badger J.H."/>
            <person name="Ren Q."/>
            <person name="Amedeo P."/>
            <person name="Jones K.M."/>
            <person name="Tallon L.J."/>
            <person name="Delcher A.L."/>
            <person name="Salzberg S.L."/>
            <person name="Silva J.C."/>
            <person name="Haas B.J."/>
            <person name="Majoros W.H."/>
            <person name="Farzad M."/>
            <person name="Carlton J.M."/>
            <person name="Smith R.K. Jr."/>
            <person name="Garg J."/>
            <person name="Pearlman R.E."/>
            <person name="Karrer K.M."/>
            <person name="Sun L."/>
            <person name="Manning G."/>
            <person name="Elde N.C."/>
            <person name="Turkewitz A.P."/>
            <person name="Asai D.J."/>
            <person name="Wilkes D.E."/>
            <person name="Wang Y."/>
            <person name="Cai H."/>
            <person name="Collins K."/>
            <person name="Stewart B.A."/>
            <person name="Lee S.R."/>
            <person name="Wilamowska K."/>
            <person name="Weinberg Z."/>
            <person name="Ruzzo W.L."/>
            <person name="Wloga D."/>
            <person name="Gaertig J."/>
            <person name="Frankel J."/>
            <person name="Tsao C.-C."/>
            <person name="Gorovsky M.A."/>
            <person name="Keeling P.J."/>
            <person name="Waller R.F."/>
            <person name="Patron N.J."/>
            <person name="Cherry J.M."/>
            <person name="Stover N.A."/>
            <person name="Krieger C.J."/>
            <person name="del Toro C."/>
            <person name="Ryder H.F."/>
            <person name="Williamson S.C."/>
            <person name="Barbeau R.A."/>
            <person name="Hamilton E.P."/>
            <person name="Orias E."/>
        </authorList>
    </citation>
    <scope>NUCLEOTIDE SEQUENCE [LARGE SCALE GENOMIC DNA]</scope>
    <source>
        <strain evidence="14">SB210</strain>
    </source>
</reference>
<dbReference type="PANTHER" id="PTHR11685">
    <property type="entry name" value="RBR FAMILY RING FINGER AND IBR DOMAIN-CONTAINING"/>
    <property type="match status" value="1"/>
</dbReference>
<keyword evidence="14" id="KW-1185">Reference proteome</keyword>
<evidence type="ECO:0000256" key="7">
    <source>
        <dbReference type="ARBA" id="ARBA00022786"/>
    </source>
</evidence>
<dbReference type="AlphaFoldDB" id="I7M465"/>
<keyword evidence="7" id="KW-0833">Ubl conjugation pathway</keyword>
<name>I7M465_TETTS</name>
<evidence type="ECO:0000313" key="14">
    <source>
        <dbReference type="Proteomes" id="UP000009168"/>
    </source>
</evidence>
<evidence type="ECO:0000256" key="3">
    <source>
        <dbReference type="ARBA" id="ARBA00022679"/>
    </source>
</evidence>
<feature type="domain" description="RING-type" evidence="12">
    <location>
        <begin position="111"/>
        <end position="325"/>
    </location>
</feature>
<dbReference type="InterPro" id="IPR044066">
    <property type="entry name" value="TRIAD_supradom"/>
</dbReference>
<dbReference type="PROSITE" id="PS50089">
    <property type="entry name" value="ZF_RING_2"/>
    <property type="match status" value="1"/>
</dbReference>
<dbReference type="InterPro" id="IPR013083">
    <property type="entry name" value="Znf_RING/FYVE/PHD"/>
</dbReference>
<dbReference type="HOGENOM" id="CLU_009823_4_1_1"/>
<dbReference type="FunCoup" id="I7M465">
    <property type="interactions" value="469"/>
</dbReference>
<dbReference type="GeneID" id="7834374"/>
<dbReference type="OMA" id="ICFESLP"/>
<dbReference type="KEGG" id="tet:TTHERM_00836630"/>
<dbReference type="InterPro" id="IPR002867">
    <property type="entry name" value="IBR_dom"/>
</dbReference>
<dbReference type="SMART" id="SM00647">
    <property type="entry name" value="IBR"/>
    <property type="match status" value="2"/>
</dbReference>
<evidence type="ECO:0000256" key="4">
    <source>
        <dbReference type="ARBA" id="ARBA00022723"/>
    </source>
</evidence>
<dbReference type="GO" id="GO:0008270">
    <property type="term" value="F:zinc ion binding"/>
    <property type="evidence" value="ECO:0007669"/>
    <property type="project" value="UniProtKB-KW"/>
</dbReference>
<dbReference type="Gene3D" id="1.20.120.1750">
    <property type="match status" value="1"/>
</dbReference>
<evidence type="ECO:0000256" key="1">
    <source>
        <dbReference type="ARBA" id="ARBA00001798"/>
    </source>
</evidence>
<feature type="compositionally biased region" description="Acidic residues" evidence="10">
    <location>
        <begin position="1"/>
        <end position="19"/>
    </location>
</feature>
<dbReference type="GO" id="GO:0061630">
    <property type="term" value="F:ubiquitin protein ligase activity"/>
    <property type="evidence" value="ECO:0007669"/>
    <property type="project" value="UniProtKB-EC"/>
</dbReference>
<keyword evidence="3" id="KW-0808">Transferase</keyword>
<dbReference type="Pfam" id="PF22191">
    <property type="entry name" value="IBR_1"/>
    <property type="match status" value="1"/>
</dbReference>
<evidence type="ECO:0000256" key="2">
    <source>
        <dbReference type="ARBA" id="ARBA00012251"/>
    </source>
</evidence>
<dbReference type="GO" id="GO:0016567">
    <property type="term" value="P:protein ubiquitination"/>
    <property type="evidence" value="ECO:0007669"/>
    <property type="project" value="InterPro"/>
</dbReference>
<dbReference type="OrthoDB" id="313082at2759"/>
<evidence type="ECO:0000313" key="13">
    <source>
        <dbReference type="EMBL" id="EAS04991.2"/>
    </source>
</evidence>
<gene>
    <name evidence="13" type="ORF">TTHERM_00836630</name>
</gene>
<dbReference type="Proteomes" id="UP000009168">
    <property type="component" value="Unassembled WGS sequence"/>
</dbReference>
<comment type="catalytic activity">
    <reaction evidence="1">
        <text>[E2 ubiquitin-conjugating enzyme]-S-ubiquitinyl-L-cysteine + [acceptor protein]-L-lysine = [E2 ubiquitin-conjugating enzyme]-L-cysteine + [acceptor protein]-N(6)-ubiquitinyl-L-lysine.</text>
        <dbReference type="EC" id="2.3.2.31"/>
    </reaction>
</comment>
<protein>
    <recommendedName>
        <fullName evidence="2">RBR-type E3 ubiquitin transferase</fullName>
        <ecNumber evidence="2">2.3.2.31</ecNumber>
    </recommendedName>
</protein>
<keyword evidence="4" id="KW-0479">Metal-binding</keyword>
<proteinExistence type="predicted"/>
<dbReference type="InterPro" id="IPR001841">
    <property type="entry name" value="Znf_RING"/>
</dbReference>
<keyword evidence="6 9" id="KW-0863">Zinc-finger</keyword>
<dbReference type="InterPro" id="IPR001876">
    <property type="entry name" value="Znf_RanBP2"/>
</dbReference>
<dbReference type="PROSITE" id="PS51873">
    <property type="entry name" value="TRIAD"/>
    <property type="match status" value="1"/>
</dbReference>
<feature type="region of interest" description="Disordered" evidence="10">
    <location>
        <begin position="1"/>
        <end position="22"/>
    </location>
</feature>
<organism evidence="13 14">
    <name type="scientific">Tetrahymena thermophila (strain SB210)</name>
    <dbReference type="NCBI Taxonomy" id="312017"/>
    <lineage>
        <taxon>Eukaryota</taxon>
        <taxon>Sar</taxon>
        <taxon>Alveolata</taxon>
        <taxon>Ciliophora</taxon>
        <taxon>Intramacronucleata</taxon>
        <taxon>Oligohymenophorea</taxon>
        <taxon>Hymenostomatida</taxon>
        <taxon>Tetrahymenina</taxon>
        <taxon>Tetrahymenidae</taxon>
        <taxon>Tetrahymena</taxon>
    </lineage>
</organism>
<keyword evidence="8" id="KW-0862">Zinc</keyword>
<dbReference type="CDD" id="cd16625">
    <property type="entry name" value="RING-HC_RBR_HEL2-like"/>
    <property type="match status" value="1"/>
</dbReference>
<dbReference type="InParanoid" id="I7M465"/>
<dbReference type="SUPFAM" id="SSF57850">
    <property type="entry name" value="RING/U-box"/>
    <property type="match status" value="3"/>
</dbReference>
<accession>I7M465</accession>
<dbReference type="EC" id="2.3.2.31" evidence="2"/>
<evidence type="ECO:0000256" key="6">
    <source>
        <dbReference type="ARBA" id="ARBA00022771"/>
    </source>
</evidence>
<dbReference type="PROSITE" id="PS01358">
    <property type="entry name" value="ZF_RANBP2_1"/>
    <property type="match status" value="1"/>
</dbReference>
<keyword evidence="5" id="KW-0677">Repeat</keyword>
<evidence type="ECO:0000256" key="9">
    <source>
        <dbReference type="PROSITE-ProRule" id="PRU00175"/>
    </source>
</evidence>
<dbReference type="Pfam" id="PF01485">
    <property type="entry name" value="IBR"/>
    <property type="match status" value="1"/>
</dbReference>
<dbReference type="InterPro" id="IPR031127">
    <property type="entry name" value="E3_UB_ligase_RBR"/>
</dbReference>
<evidence type="ECO:0000256" key="5">
    <source>
        <dbReference type="ARBA" id="ARBA00022737"/>
    </source>
</evidence>
<evidence type="ECO:0000259" key="12">
    <source>
        <dbReference type="PROSITE" id="PS51873"/>
    </source>
</evidence>